<dbReference type="GO" id="GO:0009307">
    <property type="term" value="P:DNA restriction-modification system"/>
    <property type="evidence" value="ECO:0007669"/>
    <property type="project" value="InterPro"/>
</dbReference>
<dbReference type="GO" id="GO:0043565">
    <property type="term" value="F:sequence-specific DNA binding"/>
    <property type="evidence" value="ECO:0007669"/>
    <property type="project" value="TreeGrafter"/>
</dbReference>
<sequence>MSVRQAIQIREDAFRPRPFLKWAGGKSKLIPQLEPFFPKKRTVYFEPFIGGGAVFLHLAAKGLIKKAFLNDLNSDLAGLYSVIKYTPADFIESCLALSFEYLALDDVERAEYYYDKRKQYNAGTGFESVTRAAATVFLNKTCFNGLFRVNSKGEFNVPAGRYKSPTIIDPENIYAVSRALTETEAEITCADFNEALDGASKGSFVYYDPPYRPLNKTACFTTYSTGGFDDGEQVRLASCFRKLADRGAVQMLSNSDPKNADPADSFFEELYGGFRIRRVKAARNINSSADKRGSISELLITNY</sequence>
<feature type="binding site" evidence="7">
    <location>
        <position position="26"/>
    </location>
    <ligand>
        <name>S-adenosyl-L-methionine</name>
        <dbReference type="ChEBI" id="CHEBI:59789"/>
    </ligand>
</feature>
<dbReference type="EMBL" id="CP035108">
    <property type="protein sequence ID" value="QAR32280.1"/>
    <property type="molecule type" value="Genomic_DNA"/>
</dbReference>
<comment type="similarity">
    <text evidence="1">Belongs to the N(4)/N(6)-methyltransferase family.</text>
</comment>
<evidence type="ECO:0000256" key="3">
    <source>
        <dbReference type="ARBA" id="ARBA00022603"/>
    </source>
</evidence>
<name>A0A3R5UXL7_9BACT</name>
<dbReference type="Proteomes" id="UP000287502">
    <property type="component" value="Chromosome"/>
</dbReference>
<dbReference type="Gene3D" id="1.10.1020.10">
    <property type="entry name" value="Adenine-specific Methyltransferase, Domain 2"/>
    <property type="match status" value="1"/>
</dbReference>
<reference evidence="8 9" key="1">
    <citation type="submission" date="2019-01" db="EMBL/GenBank/DDBJ databases">
        <title>Geovibrio thiophilus DSM 11263, complete genome.</title>
        <authorList>
            <person name="Spring S."/>
            <person name="Bunk B."/>
            <person name="Sproer C."/>
        </authorList>
    </citation>
    <scope>NUCLEOTIDE SEQUENCE [LARGE SCALE GENOMIC DNA]</scope>
    <source>
        <strain evidence="8 9">DSM 11263</strain>
    </source>
</reference>
<evidence type="ECO:0000256" key="6">
    <source>
        <dbReference type="ARBA" id="ARBA00047942"/>
    </source>
</evidence>
<evidence type="ECO:0000313" key="9">
    <source>
        <dbReference type="Proteomes" id="UP000287502"/>
    </source>
</evidence>
<protein>
    <recommendedName>
        <fullName evidence="2">site-specific DNA-methyltransferase (adenine-specific)</fullName>
        <ecNumber evidence="2">2.1.1.72</ecNumber>
    </recommendedName>
</protein>
<evidence type="ECO:0000313" key="8">
    <source>
        <dbReference type="EMBL" id="QAR32280.1"/>
    </source>
</evidence>
<evidence type="ECO:0000256" key="2">
    <source>
        <dbReference type="ARBA" id="ARBA00011900"/>
    </source>
</evidence>
<dbReference type="PRINTS" id="PR00505">
    <property type="entry name" value="D12N6MTFRASE"/>
</dbReference>
<evidence type="ECO:0000256" key="7">
    <source>
        <dbReference type="PIRSR" id="PIRSR000398-1"/>
    </source>
</evidence>
<dbReference type="PIRSF" id="PIRSF000398">
    <property type="entry name" value="M_m6A_EcoRV"/>
    <property type="match status" value="1"/>
</dbReference>
<dbReference type="NCBIfam" id="TIGR00571">
    <property type="entry name" value="dam"/>
    <property type="match status" value="1"/>
</dbReference>
<gene>
    <name evidence="8" type="ORF">EP073_02365</name>
</gene>
<dbReference type="GO" id="GO:0009007">
    <property type="term" value="F:site-specific DNA-methyltransferase (adenine-specific) activity"/>
    <property type="evidence" value="ECO:0007669"/>
    <property type="project" value="UniProtKB-EC"/>
</dbReference>
<feature type="binding site" evidence="7">
    <location>
        <position position="208"/>
    </location>
    <ligand>
        <name>S-adenosyl-L-methionine</name>
        <dbReference type="ChEBI" id="CHEBI:59789"/>
    </ligand>
</feature>
<accession>A0A3R5UXL7</accession>
<proteinExistence type="inferred from homology"/>
<dbReference type="GO" id="GO:1904047">
    <property type="term" value="F:S-adenosyl-L-methionine binding"/>
    <property type="evidence" value="ECO:0007669"/>
    <property type="project" value="TreeGrafter"/>
</dbReference>
<keyword evidence="4" id="KW-0808">Transferase</keyword>
<dbReference type="Pfam" id="PF02086">
    <property type="entry name" value="MethyltransfD12"/>
    <property type="match status" value="1"/>
</dbReference>
<dbReference type="InterPro" id="IPR012327">
    <property type="entry name" value="MeTrfase_D12"/>
</dbReference>
<feature type="binding site" evidence="7">
    <location>
        <position position="22"/>
    </location>
    <ligand>
        <name>S-adenosyl-L-methionine</name>
        <dbReference type="ChEBI" id="CHEBI:59789"/>
    </ligand>
</feature>
<dbReference type="InterPro" id="IPR012263">
    <property type="entry name" value="M_m6A_EcoRV"/>
</dbReference>
<keyword evidence="5" id="KW-0949">S-adenosyl-L-methionine</keyword>
<keyword evidence="3 8" id="KW-0489">Methyltransferase</keyword>
<dbReference type="PANTHER" id="PTHR30481:SF3">
    <property type="entry name" value="DNA ADENINE METHYLASE"/>
    <property type="match status" value="1"/>
</dbReference>
<dbReference type="InterPro" id="IPR023095">
    <property type="entry name" value="Ade_MeTrfase_dom_2"/>
</dbReference>
<keyword evidence="9" id="KW-1185">Reference proteome</keyword>
<dbReference type="AlphaFoldDB" id="A0A3R5UXL7"/>
<organism evidence="8 9">
    <name type="scientific">Geovibrio thiophilus</name>
    <dbReference type="NCBI Taxonomy" id="139438"/>
    <lineage>
        <taxon>Bacteria</taxon>
        <taxon>Pseudomonadati</taxon>
        <taxon>Deferribacterota</taxon>
        <taxon>Deferribacteres</taxon>
        <taxon>Deferribacterales</taxon>
        <taxon>Geovibrionaceae</taxon>
        <taxon>Geovibrio</taxon>
    </lineage>
</organism>
<comment type="catalytic activity">
    <reaction evidence="6">
        <text>a 2'-deoxyadenosine in DNA + S-adenosyl-L-methionine = an N(6)-methyl-2'-deoxyadenosine in DNA + S-adenosyl-L-homocysteine + H(+)</text>
        <dbReference type="Rhea" id="RHEA:15197"/>
        <dbReference type="Rhea" id="RHEA-COMP:12418"/>
        <dbReference type="Rhea" id="RHEA-COMP:12419"/>
        <dbReference type="ChEBI" id="CHEBI:15378"/>
        <dbReference type="ChEBI" id="CHEBI:57856"/>
        <dbReference type="ChEBI" id="CHEBI:59789"/>
        <dbReference type="ChEBI" id="CHEBI:90615"/>
        <dbReference type="ChEBI" id="CHEBI:90616"/>
        <dbReference type="EC" id="2.1.1.72"/>
    </reaction>
</comment>
<dbReference type="GO" id="GO:0032259">
    <property type="term" value="P:methylation"/>
    <property type="evidence" value="ECO:0007669"/>
    <property type="project" value="UniProtKB-KW"/>
</dbReference>
<dbReference type="GO" id="GO:0006298">
    <property type="term" value="P:mismatch repair"/>
    <property type="evidence" value="ECO:0007669"/>
    <property type="project" value="TreeGrafter"/>
</dbReference>
<evidence type="ECO:0000256" key="4">
    <source>
        <dbReference type="ARBA" id="ARBA00022679"/>
    </source>
</evidence>
<feature type="binding site" evidence="7">
    <location>
        <position position="71"/>
    </location>
    <ligand>
        <name>S-adenosyl-L-methionine</name>
        <dbReference type="ChEBI" id="CHEBI:59789"/>
    </ligand>
</feature>
<dbReference type="EC" id="2.1.1.72" evidence="2"/>
<evidence type="ECO:0000256" key="1">
    <source>
        <dbReference type="ARBA" id="ARBA00006594"/>
    </source>
</evidence>
<dbReference type="Gene3D" id="3.40.50.150">
    <property type="entry name" value="Vaccinia Virus protein VP39"/>
    <property type="match status" value="1"/>
</dbReference>
<dbReference type="SUPFAM" id="SSF53335">
    <property type="entry name" value="S-adenosyl-L-methionine-dependent methyltransferases"/>
    <property type="match status" value="1"/>
</dbReference>
<dbReference type="KEGG" id="gtl:EP073_02365"/>
<dbReference type="REBASE" id="294982">
    <property type="entry name" value="M.Gth11263II"/>
</dbReference>
<dbReference type="OrthoDB" id="9805629at2"/>
<dbReference type="PANTHER" id="PTHR30481">
    <property type="entry name" value="DNA ADENINE METHYLASE"/>
    <property type="match status" value="1"/>
</dbReference>
<dbReference type="InterPro" id="IPR029063">
    <property type="entry name" value="SAM-dependent_MTases_sf"/>
</dbReference>
<evidence type="ECO:0000256" key="5">
    <source>
        <dbReference type="ARBA" id="ARBA00022691"/>
    </source>
</evidence>